<dbReference type="RefSeq" id="WP_193779666.1">
    <property type="nucleotide sequence ID" value="NZ_JADDOJ010000016.1"/>
</dbReference>
<protein>
    <recommendedName>
        <fullName evidence="3">Transporter</fullName>
    </recommendedName>
</protein>
<proteinExistence type="predicted"/>
<gene>
    <name evidence="1" type="ORF">IM725_06015</name>
</gene>
<organism evidence="1 2">
    <name type="scientific">Ramlibacter aquaticus</name>
    <dbReference type="NCBI Taxonomy" id="2780094"/>
    <lineage>
        <taxon>Bacteria</taxon>
        <taxon>Pseudomonadati</taxon>
        <taxon>Pseudomonadota</taxon>
        <taxon>Betaproteobacteria</taxon>
        <taxon>Burkholderiales</taxon>
        <taxon>Comamonadaceae</taxon>
        <taxon>Ramlibacter</taxon>
    </lineage>
</organism>
<evidence type="ECO:0008006" key="3">
    <source>
        <dbReference type="Google" id="ProtNLM"/>
    </source>
</evidence>
<dbReference type="Proteomes" id="UP000715965">
    <property type="component" value="Unassembled WGS sequence"/>
</dbReference>
<dbReference type="EMBL" id="JADDOJ010000016">
    <property type="protein sequence ID" value="MBE7940124.1"/>
    <property type="molecule type" value="Genomic_DNA"/>
</dbReference>
<reference evidence="1 2" key="1">
    <citation type="submission" date="2020-10" db="EMBL/GenBank/DDBJ databases">
        <title>Draft genome of Ramlibacter aquaticus LMG 30558.</title>
        <authorList>
            <person name="Props R."/>
        </authorList>
    </citation>
    <scope>NUCLEOTIDE SEQUENCE [LARGE SCALE GENOMIC DNA]</scope>
    <source>
        <strain evidence="1 2">LMG 30558</strain>
    </source>
</reference>
<name>A0ABR9SD21_9BURK</name>
<comment type="caution">
    <text evidence="1">The sequence shown here is derived from an EMBL/GenBank/DDBJ whole genome shotgun (WGS) entry which is preliminary data.</text>
</comment>
<sequence length="230" mass="24219">MTAAHAGPPFLTDDPEPVELHHTEINLALQATRAATRSSGSVGADVNYGCAKETQCHFAVPGAFSRAPGAGLQAGLGDIELGVKYRFINDEDSGFMAAVYPTLYFPTGNASRGLGNGHAQLLLPIWVQKTSGPWIWDAGAARLSNPAAGARNSWFFGLLGSRSFGEGLRIGAELVHRTPQADGEPTTTGFNVGAIVRLARSRNLLVSVGRGLQGVSANRGSVYIAYQVEL</sequence>
<evidence type="ECO:0000313" key="1">
    <source>
        <dbReference type="EMBL" id="MBE7940124.1"/>
    </source>
</evidence>
<keyword evidence="2" id="KW-1185">Reference proteome</keyword>
<accession>A0ABR9SD21</accession>
<evidence type="ECO:0000313" key="2">
    <source>
        <dbReference type="Proteomes" id="UP000715965"/>
    </source>
</evidence>